<proteinExistence type="predicted"/>
<reference evidence="5 6" key="1">
    <citation type="submission" date="2018-08" db="EMBL/GenBank/DDBJ databases">
        <title>Genome and evolution of the arbuscular mycorrhizal fungus Diversispora epigaea (formerly Glomus versiforme) and its bacterial endosymbionts.</title>
        <authorList>
            <person name="Sun X."/>
            <person name="Fei Z."/>
            <person name="Harrison M."/>
        </authorList>
    </citation>
    <scope>NUCLEOTIDE SEQUENCE [LARGE SCALE GENOMIC DNA]</scope>
    <source>
        <strain evidence="5 6">IT104</strain>
    </source>
</reference>
<dbReference type="EMBL" id="PQFF01000108">
    <property type="protein sequence ID" value="RHZ81950.1"/>
    <property type="molecule type" value="Genomic_DNA"/>
</dbReference>
<keyword evidence="4" id="KW-0732">Signal</keyword>
<name>A0A397JAZ6_9GLOM</name>
<accession>A0A397JAZ6</accession>
<keyword evidence="3" id="KW-1133">Transmembrane helix</keyword>
<evidence type="ECO:0000256" key="1">
    <source>
        <dbReference type="ARBA" id="ARBA00022441"/>
    </source>
</evidence>
<dbReference type="SUPFAM" id="SSF50965">
    <property type="entry name" value="Galactose oxidase, central domain"/>
    <property type="match status" value="1"/>
</dbReference>
<evidence type="ECO:0000256" key="2">
    <source>
        <dbReference type="ARBA" id="ARBA00022737"/>
    </source>
</evidence>
<comment type="caution">
    <text evidence="5">The sequence shown here is derived from an EMBL/GenBank/DDBJ whole genome shotgun (WGS) entry which is preliminary data.</text>
</comment>
<protein>
    <recommendedName>
        <fullName evidence="7">Galactose oxidase</fullName>
    </recommendedName>
</protein>
<feature type="transmembrane region" description="Helical" evidence="3">
    <location>
        <begin position="396"/>
        <end position="417"/>
    </location>
</feature>
<sequence length="435" mass="48980">MVSCSLIIFYIITLLINPILCYDTEGRIGHNSVIIHNRLLVFGGWKENETIDTYYSEMFYLDLTNPFDIKNKSWYLIEEGNLPVYTYLSAAIVSTLDDDIIYLIGGYRRNITTNKNDYSNLVYMYNYSTTRWTPLKVDNVTPRQEIMGVINNEGTIYIFGGSNAADYNVTAGTLYNDMQIFNVSTMFWSKLNIIYNFPSPRCAYTANILKNGIIVYLGGIEFDKGTFTNISEFISGYNYPSMKTIRLFDTLKSEWAQMNVTGGDDISPRAYHSSVLTTDGYIIILGGIIVLGGIEKYTTVSPKLAILDTNKDIYEWTIPASSNSSPILYGHTANLYGNYMICVFGYDMDNSDLNSQIYLFDISNYTWVTTYTPPPPITTEPTETNVTNVTTKSLRIGLGVAGGVVLIILVSIGVIVFKRYRTKPHTPILEISGTK</sequence>
<keyword evidence="6" id="KW-1185">Reference proteome</keyword>
<dbReference type="PANTHER" id="PTHR46093">
    <property type="entry name" value="ACYL-COA-BINDING DOMAIN-CONTAINING PROTEIN 5"/>
    <property type="match status" value="1"/>
</dbReference>
<dbReference type="OrthoDB" id="432528at2759"/>
<dbReference type="InterPro" id="IPR015915">
    <property type="entry name" value="Kelch-typ_b-propeller"/>
</dbReference>
<evidence type="ECO:0000256" key="4">
    <source>
        <dbReference type="SAM" id="SignalP"/>
    </source>
</evidence>
<feature type="signal peptide" evidence="4">
    <location>
        <begin position="1"/>
        <end position="21"/>
    </location>
</feature>
<dbReference type="AlphaFoldDB" id="A0A397JAZ6"/>
<gene>
    <name evidence="5" type="ORF">Glove_116g48</name>
</gene>
<dbReference type="InterPro" id="IPR011043">
    <property type="entry name" value="Gal_Oxase/kelch_b-propeller"/>
</dbReference>
<keyword evidence="1" id="KW-0880">Kelch repeat</keyword>
<keyword evidence="3" id="KW-0812">Transmembrane</keyword>
<keyword evidence="2" id="KW-0677">Repeat</keyword>
<dbReference type="PANTHER" id="PTHR46093:SF18">
    <property type="entry name" value="FIBRONECTIN TYPE-III DOMAIN-CONTAINING PROTEIN"/>
    <property type="match status" value="1"/>
</dbReference>
<dbReference type="Pfam" id="PF24681">
    <property type="entry name" value="Kelch_KLHDC2_KLHL20_DRC7"/>
    <property type="match status" value="1"/>
</dbReference>
<evidence type="ECO:0000313" key="6">
    <source>
        <dbReference type="Proteomes" id="UP000266861"/>
    </source>
</evidence>
<dbReference type="Proteomes" id="UP000266861">
    <property type="component" value="Unassembled WGS sequence"/>
</dbReference>
<dbReference type="SUPFAM" id="SSF117281">
    <property type="entry name" value="Kelch motif"/>
    <property type="match status" value="1"/>
</dbReference>
<organism evidence="5 6">
    <name type="scientific">Diversispora epigaea</name>
    <dbReference type="NCBI Taxonomy" id="1348612"/>
    <lineage>
        <taxon>Eukaryota</taxon>
        <taxon>Fungi</taxon>
        <taxon>Fungi incertae sedis</taxon>
        <taxon>Mucoromycota</taxon>
        <taxon>Glomeromycotina</taxon>
        <taxon>Glomeromycetes</taxon>
        <taxon>Diversisporales</taxon>
        <taxon>Diversisporaceae</taxon>
        <taxon>Diversispora</taxon>
    </lineage>
</organism>
<evidence type="ECO:0000256" key="3">
    <source>
        <dbReference type="SAM" id="Phobius"/>
    </source>
</evidence>
<evidence type="ECO:0000313" key="5">
    <source>
        <dbReference type="EMBL" id="RHZ81950.1"/>
    </source>
</evidence>
<evidence type="ECO:0008006" key="7">
    <source>
        <dbReference type="Google" id="ProtNLM"/>
    </source>
</evidence>
<dbReference type="STRING" id="1348612.A0A397JAZ6"/>
<keyword evidence="3" id="KW-0472">Membrane</keyword>
<dbReference type="Gene3D" id="2.120.10.80">
    <property type="entry name" value="Kelch-type beta propeller"/>
    <property type="match status" value="2"/>
</dbReference>
<feature type="chain" id="PRO_5017364524" description="Galactose oxidase" evidence="4">
    <location>
        <begin position="22"/>
        <end position="435"/>
    </location>
</feature>